<dbReference type="RefSeq" id="WP_071907715.1">
    <property type="nucleotide sequence ID" value="NZ_LT607756.1"/>
</dbReference>
<evidence type="ECO:0000259" key="1">
    <source>
        <dbReference type="SMART" id="SM00849"/>
    </source>
</evidence>
<dbReference type="CDD" id="cd06262">
    <property type="entry name" value="metallo-hydrolase-like_MBL-fold"/>
    <property type="match status" value="1"/>
</dbReference>
<feature type="domain" description="Metallo-beta-lactamase" evidence="1">
    <location>
        <begin position="16"/>
        <end position="184"/>
    </location>
</feature>
<sequence>MKKINNIIMIDGMGYDSNIYIFDDVVVDTGTGENMGYIKDSIEKAGLSLDDLSLIVNTHNHYDHTGGNKYFNLEVAMHEADAEAFERGDDDVTVASMFGGSTEGMKVDRKLHEGDKIHDFTVFHTPGHTKGGICLYDGETLISGDTVFAGGGFGRTDIGGDVNDMQNSLEKLSKLDVKYLLPGHGPCTSDGSRHIKMAFGMVKMF</sequence>
<dbReference type="InterPro" id="IPR001279">
    <property type="entry name" value="Metallo-B-lactamas"/>
</dbReference>
<protein>
    <submittedName>
        <fullName evidence="2">Putative metallo-hydrolase MJ0888</fullName>
        <ecNumber evidence="2">3.-.-.-</ecNumber>
    </submittedName>
</protein>
<dbReference type="GO" id="GO:0016787">
    <property type="term" value="F:hydrolase activity"/>
    <property type="evidence" value="ECO:0007669"/>
    <property type="project" value="UniProtKB-KW"/>
</dbReference>
<proteinExistence type="predicted"/>
<reference evidence="2 3" key="1">
    <citation type="submission" date="2016-08" db="EMBL/GenBank/DDBJ databases">
        <authorList>
            <person name="Seilhamer J.J."/>
        </authorList>
    </citation>
    <scope>NUCLEOTIDE SEQUENCE [LARGE SCALE GENOMIC DNA]</scope>
    <source>
        <strain evidence="2">Buetzberg</strain>
    </source>
</reference>
<name>A0A1D3L4V9_9EURY</name>
<dbReference type="InterPro" id="IPR036866">
    <property type="entry name" value="RibonucZ/Hydroxyglut_hydro"/>
</dbReference>
<evidence type="ECO:0000313" key="3">
    <source>
        <dbReference type="Proteomes" id="UP000094707"/>
    </source>
</evidence>
<dbReference type="STRING" id="118062.MCBB_2131"/>
<dbReference type="Gene3D" id="3.60.15.10">
    <property type="entry name" value="Ribonuclease Z/Hydroxyacylglutathione hydrolase-like"/>
    <property type="match status" value="1"/>
</dbReference>
<dbReference type="EC" id="3.-.-.-" evidence="2"/>
<accession>A0A1D3L4V9</accession>
<dbReference type="Pfam" id="PF00753">
    <property type="entry name" value="Lactamase_B"/>
    <property type="match status" value="1"/>
</dbReference>
<dbReference type="InterPro" id="IPR050855">
    <property type="entry name" value="NDM-1-like"/>
</dbReference>
<dbReference type="KEGG" id="mcub:MCBB_2131"/>
<dbReference type="AlphaFoldDB" id="A0A1D3L4V9"/>
<dbReference type="PANTHER" id="PTHR42951">
    <property type="entry name" value="METALLO-BETA-LACTAMASE DOMAIN-CONTAINING"/>
    <property type="match status" value="1"/>
</dbReference>
<dbReference type="Proteomes" id="UP000094707">
    <property type="component" value="Chromosome I"/>
</dbReference>
<organism evidence="2 3">
    <name type="scientific">Methanobacterium congolense</name>
    <dbReference type="NCBI Taxonomy" id="118062"/>
    <lineage>
        <taxon>Archaea</taxon>
        <taxon>Methanobacteriati</taxon>
        <taxon>Methanobacteriota</taxon>
        <taxon>Methanomada group</taxon>
        <taxon>Methanobacteria</taxon>
        <taxon>Methanobacteriales</taxon>
        <taxon>Methanobacteriaceae</taxon>
        <taxon>Methanobacterium</taxon>
    </lineage>
</organism>
<dbReference type="PATRIC" id="fig|129848.4.peg.2178"/>
<dbReference type="SUPFAM" id="SSF56281">
    <property type="entry name" value="Metallo-hydrolase/oxidoreductase"/>
    <property type="match status" value="1"/>
</dbReference>
<keyword evidence="3" id="KW-1185">Reference proteome</keyword>
<dbReference type="SMART" id="SM00849">
    <property type="entry name" value="Lactamase_B"/>
    <property type="match status" value="1"/>
</dbReference>
<evidence type="ECO:0000313" key="2">
    <source>
        <dbReference type="EMBL" id="SCG86674.1"/>
    </source>
</evidence>
<dbReference type="PANTHER" id="PTHR42951:SF4">
    <property type="entry name" value="ACYL-COENZYME A THIOESTERASE MBLAC2"/>
    <property type="match status" value="1"/>
</dbReference>
<dbReference type="GeneID" id="30412966"/>
<gene>
    <name evidence="2" type="ORF">MCBB_2131</name>
</gene>
<dbReference type="EMBL" id="LT607756">
    <property type="protein sequence ID" value="SCG86674.1"/>
    <property type="molecule type" value="Genomic_DNA"/>
</dbReference>
<keyword evidence="2" id="KW-0378">Hydrolase</keyword>